<feature type="region of interest" description="Disordered" evidence="1">
    <location>
        <begin position="465"/>
        <end position="494"/>
    </location>
</feature>
<dbReference type="InterPro" id="IPR039970">
    <property type="entry name" value="TF_Grauzone"/>
</dbReference>
<comment type="caution">
    <text evidence="2">The sequence shown here is derived from an EMBL/GenBank/DDBJ whole genome shotgun (WGS) entry which is preliminary data.</text>
</comment>
<reference evidence="2 3" key="1">
    <citation type="submission" date="2023-08" db="EMBL/GenBank/DDBJ databases">
        <title>Black Yeasts Isolated from many extreme environments.</title>
        <authorList>
            <person name="Coleine C."/>
            <person name="Stajich J.E."/>
            <person name="Selbmann L."/>
        </authorList>
    </citation>
    <scope>NUCLEOTIDE SEQUENCE [LARGE SCALE GENOMIC DNA]</scope>
    <source>
        <strain evidence="2 3">CCFEE 5885</strain>
    </source>
</reference>
<dbReference type="PANTHER" id="PTHR23225">
    <property type="entry name" value="ZINC FINGER PROTEIN"/>
    <property type="match status" value="1"/>
</dbReference>
<sequence length="494" mass="55041">MSVPSPATGLATPTSPDSNTAAALLAAAQAATAAHESDASNPVPPQLVTDLPDYAEPKLENRDGDGDSLAPLPTEGLPGRVAKPRARKSPGSGAKRTEPSKRKFICSFSPYGCETALSSKNEWKRHISIQHLQLGFYRCDVGQCAPENNPNTPPHKKVYNDFNRKDLFTQHHRRMHKPESNLQQDPNSQDWRAFEDSLEEVRNRCWHEKRKPPQRSTCGFCGRVFEGEGSWNERMEHVGGHYSRDLPEACKEEREDEDLTNWCLQEGVVKEAPNGRHVLVDQPASSVDRPFNNRNIDMNMADATPITPTNGQMDAHFIGMDDSRRQSLHHSAYTPVNGTARPGSSSGQHNPSWSDVVPPLPDLEPVPNDHDHTDRLEDLINTLINPKKPRMSKRLQWKCDCGLDSSVDFAEENAEDQQAFHNLGKISIICKNSQSPYLKTSKTAQYEIIPCNELHGYVARENKIPTNNSLPRVEETAEQDTNTEADGDVPIQDA</sequence>
<accession>A0ABR0JY93</accession>
<feature type="compositionally biased region" description="Basic and acidic residues" evidence="1">
    <location>
        <begin position="55"/>
        <end position="65"/>
    </location>
</feature>
<organism evidence="2 3">
    <name type="scientific">Lithohypha guttulata</name>
    <dbReference type="NCBI Taxonomy" id="1690604"/>
    <lineage>
        <taxon>Eukaryota</taxon>
        <taxon>Fungi</taxon>
        <taxon>Dikarya</taxon>
        <taxon>Ascomycota</taxon>
        <taxon>Pezizomycotina</taxon>
        <taxon>Eurotiomycetes</taxon>
        <taxon>Chaetothyriomycetidae</taxon>
        <taxon>Chaetothyriales</taxon>
        <taxon>Trichomeriaceae</taxon>
        <taxon>Lithohypha</taxon>
    </lineage>
</organism>
<evidence type="ECO:0000256" key="1">
    <source>
        <dbReference type="SAM" id="MobiDB-lite"/>
    </source>
</evidence>
<feature type="region of interest" description="Disordered" evidence="1">
    <location>
        <begin position="333"/>
        <end position="361"/>
    </location>
</feature>
<feature type="compositionally biased region" description="Polar residues" evidence="1">
    <location>
        <begin position="334"/>
        <end position="353"/>
    </location>
</feature>
<evidence type="ECO:0000313" key="2">
    <source>
        <dbReference type="EMBL" id="KAK5079641.1"/>
    </source>
</evidence>
<feature type="compositionally biased region" description="Acidic residues" evidence="1">
    <location>
        <begin position="476"/>
        <end position="487"/>
    </location>
</feature>
<proteinExistence type="predicted"/>
<gene>
    <name evidence="2" type="ORF">LTR24_009069</name>
</gene>
<protein>
    <submittedName>
        <fullName evidence="2">Uncharacterized protein</fullName>
    </submittedName>
</protein>
<keyword evidence="3" id="KW-1185">Reference proteome</keyword>
<evidence type="ECO:0000313" key="3">
    <source>
        <dbReference type="Proteomes" id="UP001345013"/>
    </source>
</evidence>
<name>A0ABR0JY93_9EURO</name>
<dbReference type="PANTHER" id="PTHR23225:SF2">
    <property type="entry name" value="AT09679P-RELATED"/>
    <property type="match status" value="1"/>
</dbReference>
<dbReference type="Proteomes" id="UP001345013">
    <property type="component" value="Unassembled WGS sequence"/>
</dbReference>
<dbReference type="EMBL" id="JAVRRG010000180">
    <property type="protein sequence ID" value="KAK5079641.1"/>
    <property type="molecule type" value="Genomic_DNA"/>
</dbReference>
<feature type="region of interest" description="Disordered" evidence="1">
    <location>
        <begin position="26"/>
        <end position="99"/>
    </location>
</feature>